<proteinExistence type="predicted"/>
<evidence type="ECO:0000313" key="2">
    <source>
        <dbReference type="Proteomes" id="UP000230973"/>
    </source>
</evidence>
<accession>A0A2M7QA99</accession>
<reference evidence="2" key="1">
    <citation type="submission" date="2017-09" db="EMBL/GenBank/DDBJ databases">
        <title>Depth-based differentiation of microbial function through sediment-hosted aquifers and enrichment of novel symbionts in the deep terrestrial subsurface.</title>
        <authorList>
            <person name="Probst A.J."/>
            <person name="Ladd B."/>
            <person name="Jarett J.K."/>
            <person name="Geller-Mcgrath D.E."/>
            <person name="Sieber C.M.K."/>
            <person name="Emerson J.B."/>
            <person name="Anantharaman K."/>
            <person name="Thomas B.C."/>
            <person name="Malmstrom R."/>
            <person name="Stieglmeier M."/>
            <person name="Klingl A."/>
            <person name="Woyke T."/>
            <person name="Ryan C.M."/>
            <person name="Banfield J.F."/>
        </authorList>
    </citation>
    <scope>NUCLEOTIDE SEQUENCE [LARGE SCALE GENOMIC DNA]</scope>
</reference>
<gene>
    <name evidence="1" type="ORF">COY93_03040</name>
</gene>
<evidence type="ECO:0000313" key="1">
    <source>
        <dbReference type="EMBL" id="PIY62366.1"/>
    </source>
</evidence>
<dbReference type="Proteomes" id="UP000230973">
    <property type="component" value="Unassembled WGS sequence"/>
</dbReference>
<comment type="caution">
    <text evidence="1">The sequence shown here is derived from an EMBL/GenBank/DDBJ whole genome shotgun (WGS) entry which is preliminary data.</text>
</comment>
<dbReference type="AlphaFoldDB" id="A0A2M7QA99"/>
<protein>
    <submittedName>
        <fullName evidence="1">Uncharacterized protein</fullName>
    </submittedName>
</protein>
<name>A0A2M7QA99_9BACT</name>
<dbReference type="EMBL" id="PFLC01000040">
    <property type="protein sequence ID" value="PIY62366.1"/>
    <property type="molecule type" value="Genomic_DNA"/>
</dbReference>
<organism evidence="1 2">
    <name type="scientific">Candidatus Uhrbacteria bacterium CG_4_10_14_0_8_um_filter_58_22</name>
    <dbReference type="NCBI Taxonomy" id="1975029"/>
    <lineage>
        <taxon>Bacteria</taxon>
        <taxon>Candidatus Uhriibacteriota</taxon>
    </lineage>
</organism>
<sequence>MSKDKRKKFIALVDRSALQTPEKDELKCLAEAGITPELWHRFDELLVAAFEARQEALGEYRRLLDDEVIRYTSSYERKKRAMDQKMRVELARLGDGDRDGHDRLWDEYHDRIRKLQKNLLAEMKETSRTTLLQSVSAIP</sequence>